<keyword evidence="1" id="KW-0175">Coiled coil</keyword>
<dbReference type="EMBL" id="JH993279">
    <property type="protein sequence ID" value="EKX31452.1"/>
    <property type="molecule type" value="Genomic_DNA"/>
</dbReference>
<feature type="compositionally biased region" description="Basic and acidic residues" evidence="2">
    <location>
        <begin position="90"/>
        <end position="102"/>
    </location>
</feature>
<evidence type="ECO:0000313" key="6">
    <source>
        <dbReference type="Proteomes" id="UP000011087"/>
    </source>
</evidence>
<proteinExistence type="predicted"/>
<organism evidence="4">
    <name type="scientific">Guillardia theta (strain CCMP2712)</name>
    <name type="common">Cryptophyte</name>
    <dbReference type="NCBI Taxonomy" id="905079"/>
    <lineage>
        <taxon>Eukaryota</taxon>
        <taxon>Cryptophyceae</taxon>
        <taxon>Pyrenomonadales</taxon>
        <taxon>Geminigeraceae</taxon>
        <taxon>Guillardia</taxon>
    </lineage>
</organism>
<evidence type="ECO:0000256" key="1">
    <source>
        <dbReference type="SAM" id="Coils"/>
    </source>
</evidence>
<evidence type="ECO:0000313" key="5">
    <source>
        <dbReference type="EnsemblProtists" id="EKX31452"/>
    </source>
</evidence>
<dbReference type="GeneID" id="17288171"/>
<dbReference type="RefSeq" id="XP_005818432.1">
    <property type="nucleotide sequence ID" value="XM_005818375.1"/>
</dbReference>
<reference evidence="5" key="3">
    <citation type="submission" date="2016-03" db="UniProtKB">
        <authorList>
            <consortium name="EnsemblProtists"/>
        </authorList>
    </citation>
    <scope>IDENTIFICATION</scope>
</reference>
<reference evidence="4 6" key="1">
    <citation type="journal article" date="2012" name="Nature">
        <title>Algal genomes reveal evolutionary mosaicism and the fate of nucleomorphs.</title>
        <authorList>
            <consortium name="DOE Joint Genome Institute"/>
            <person name="Curtis B.A."/>
            <person name="Tanifuji G."/>
            <person name="Burki F."/>
            <person name="Gruber A."/>
            <person name="Irimia M."/>
            <person name="Maruyama S."/>
            <person name="Arias M.C."/>
            <person name="Ball S.G."/>
            <person name="Gile G.H."/>
            <person name="Hirakawa Y."/>
            <person name="Hopkins J.F."/>
            <person name="Kuo A."/>
            <person name="Rensing S.A."/>
            <person name="Schmutz J."/>
            <person name="Symeonidi A."/>
            <person name="Elias M."/>
            <person name="Eveleigh R.J."/>
            <person name="Herman E.K."/>
            <person name="Klute M.J."/>
            <person name="Nakayama T."/>
            <person name="Obornik M."/>
            <person name="Reyes-Prieto A."/>
            <person name="Armbrust E.V."/>
            <person name="Aves S.J."/>
            <person name="Beiko R.G."/>
            <person name="Coutinho P."/>
            <person name="Dacks J.B."/>
            <person name="Durnford D.G."/>
            <person name="Fast N.M."/>
            <person name="Green B.R."/>
            <person name="Grisdale C.J."/>
            <person name="Hempel F."/>
            <person name="Henrissat B."/>
            <person name="Hoppner M.P."/>
            <person name="Ishida K."/>
            <person name="Kim E."/>
            <person name="Koreny L."/>
            <person name="Kroth P.G."/>
            <person name="Liu Y."/>
            <person name="Malik S.B."/>
            <person name="Maier U.G."/>
            <person name="McRose D."/>
            <person name="Mock T."/>
            <person name="Neilson J.A."/>
            <person name="Onodera N.T."/>
            <person name="Poole A.M."/>
            <person name="Pritham E.J."/>
            <person name="Richards T.A."/>
            <person name="Rocap G."/>
            <person name="Roy S.W."/>
            <person name="Sarai C."/>
            <person name="Schaack S."/>
            <person name="Shirato S."/>
            <person name="Slamovits C.H."/>
            <person name="Spencer D.F."/>
            <person name="Suzuki S."/>
            <person name="Worden A.Z."/>
            <person name="Zauner S."/>
            <person name="Barry K."/>
            <person name="Bell C."/>
            <person name="Bharti A.K."/>
            <person name="Crow J.A."/>
            <person name="Grimwood J."/>
            <person name="Kramer R."/>
            <person name="Lindquist E."/>
            <person name="Lucas S."/>
            <person name="Salamov A."/>
            <person name="McFadden G.I."/>
            <person name="Lane C.E."/>
            <person name="Keeling P.J."/>
            <person name="Gray M.W."/>
            <person name="Grigoriev I.V."/>
            <person name="Archibald J.M."/>
        </authorList>
    </citation>
    <scope>NUCLEOTIDE SEQUENCE</scope>
    <source>
        <strain evidence="4 6">CCMP2712</strain>
    </source>
</reference>
<reference evidence="6" key="2">
    <citation type="submission" date="2012-11" db="EMBL/GenBank/DDBJ databases">
        <authorList>
            <person name="Kuo A."/>
            <person name="Curtis B.A."/>
            <person name="Tanifuji G."/>
            <person name="Burki F."/>
            <person name="Gruber A."/>
            <person name="Irimia M."/>
            <person name="Maruyama S."/>
            <person name="Arias M.C."/>
            <person name="Ball S.G."/>
            <person name="Gile G.H."/>
            <person name="Hirakawa Y."/>
            <person name="Hopkins J.F."/>
            <person name="Rensing S.A."/>
            <person name="Schmutz J."/>
            <person name="Symeonidi A."/>
            <person name="Elias M."/>
            <person name="Eveleigh R.J."/>
            <person name="Herman E.K."/>
            <person name="Klute M.J."/>
            <person name="Nakayama T."/>
            <person name="Obornik M."/>
            <person name="Reyes-Prieto A."/>
            <person name="Armbrust E.V."/>
            <person name="Aves S.J."/>
            <person name="Beiko R.G."/>
            <person name="Coutinho P."/>
            <person name="Dacks J.B."/>
            <person name="Durnford D.G."/>
            <person name="Fast N.M."/>
            <person name="Green B.R."/>
            <person name="Grisdale C."/>
            <person name="Hempe F."/>
            <person name="Henrissat B."/>
            <person name="Hoppner M.P."/>
            <person name="Ishida K.-I."/>
            <person name="Kim E."/>
            <person name="Koreny L."/>
            <person name="Kroth P.G."/>
            <person name="Liu Y."/>
            <person name="Malik S.-B."/>
            <person name="Maier U.G."/>
            <person name="McRose D."/>
            <person name="Mock T."/>
            <person name="Neilson J.A."/>
            <person name="Onodera N.T."/>
            <person name="Poole A.M."/>
            <person name="Pritham E.J."/>
            <person name="Richards T.A."/>
            <person name="Rocap G."/>
            <person name="Roy S.W."/>
            <person name="Sarai C."/>
            <person name="Schaack S."/>
            <person name="Shirato S."/>
            <person name="Slamovits C.H."/>
            <person name="Spencer D.F."/>
            <person name="Suzuki S."/>
            <person name="Worden A.Z."/>
            <person name="Zauner S."/>
            <person name="Barry K."/>
            <person name="Bell C."/>
            <person name="Bharti A.K."/>
            <person name="Crow J.A."/>
            <person name="Grimwood J."/>
            <person name="Kramer R."/>
            <person name="Lindquist E."/>
            <person name="Lucas S."/>
            <person name="Salamov A."/>
            <person name="McFadden G.I."/>
            <person name="Lane C.E."/>
            <person name="Keeling P.J."/>
            <person name="Gray M.W."/>
            <person name="Grigoriev I.V."/>
            <person name="Archibald J.M."/>
        </authorList>
    </citation>
    <scope>NUCLEOTIDE SEQUENCE</scope>
    <source>
        <strain evidence="6">CCMP2712</strain>
    </source>
</reference>
<dbReference type="HOGENOM" id="CLU_1351135_0_0_1"/>
<gene>
    <name evidence="4" type="ORF">GUITHDRAFT_122360</name>
</gene>
<dbReference type="AlphaFoldDB" id="L1I5U6"/>
<dbReference type="OrthoDB" id="10597255at2759"/>
<feature type="chain" id="PRO_5008769626" evidence="3">
    <location>
        <begin position="25"/>
        <end position="203"/>
    </location>
</feature>
<dbReference type="KEGG" id="gtt:GUITHDRAFT_122360"/>
<protein>
    <submittedName>
        <fullName evidence="4 5">Uncharacterized protein</fullName>
    </submittedName>
</protein>
<accession>L1I5U6</accession>
<feature type="signal peptide" evidence="3">
    <location>
        <begin position="1"/>
        <end position="24"/>
    </location>
</feature>
<feature type="region of interest" description="Disordered" evidence="2">
    <location>
        <begin position="70"/>
        <end position="102"/>
    </location>
</feature>
<evidence type="ECO:0000256" key="2">
    <source>
        <dbReference type="SAM" id="MobiDB-lite"/>
    </source>
</evidence>
<feature type="region of interest" description="Disordered" evidence="2">
    <location>
        <begin position="178"/>
        <end position="203"/>
    </location>
</feature>
<evidence type="ECO:0000256" key="3">
    <source>
        <dbReference type="SAM" id="SignalP"/>
    </source>
</evidence>
<keyword evidence="6" id="KW-1185">Reference proteome</keyword>
<name>L1I5U6_GUITC</name>
<feature type="coiled-coil region" evidence="1">
    <location>
        <begin position="140"/>
        <end position="167"/>
    </location>
</feature>
<dbReference type="Proteomes" id="UP000011087">
    <property type="component" value="Unassembled WGS sequence"/>
</dbReference>
<dbReference type="PaxDb" id="55529-EKX31452"/>
<evidence type="ECO:0000313" key="4">
    <source>
        <dbReference type="EMBL" id="EKX31452.1"/>
    </source>
</evidence>
<sequence length="203" mass="22256">MGAPRFLLLVPLVLLVSYKELTRSGSAVALLDEHELQNDMKHIAGVVVNSRGSRVPPAIAVPKPPITIRIGKRGAAGGSSKLSTGEGEPSEEKEGESQEEYSIPKKALEEIEELNRKNHQDLIVLTNALDSMKEEDAYTADSVGEQLGEFERKLEDLIRQNTRLRRQVWLLHKMPGLPGPQGVPGIDGRDGRSRHAVAPPHVQ</sequence>
<dbReference type="EnsemblProtists" id="EKX31452">
    <property type="protein sequence ID" value="EKX31452"/>
    <property type="gene ID" value="GUITHDRAFT_122360"/>
</dbReference>
<keyword evidence="3" id="KW-0732">Signal</keyword>